<dbReference type="PATRIC" id="fig|1127696.3.peg.1359"/>
<dbReference type="Proteomes" id="UP000010408">
    <property type="component" value="Unassembled WGS sequence"/>
</dbReference>
<evidence type="ECO:0008006" key="4">
    <source>
        <dbReference type="Google" id="ProtNLM"/>
    </source>
</evidence>
<dbReference type="Gene3D" id="3.40.390.70">
    <property type="match status" value="1"/>
</dbReference>
<dbReference type="NCBIfam" id="TIGR04549">
    <property type="entry name" value="LP_HExxH_w_tonB"/>
    <property type="match status" value="1"/>
</dbReference>
<proteinExistence type="predicted"/>
<feature type="chain" id="PRO_5003954180" description="Lipoprotein" evidence="1">
    <location>
        <begin position="20"/>
        <end position="331"/>
    </location>
</feature>
<dbReference type="PROSITE" id="PS51257">
    <property type="entry name" value="PROKAR_LIPOPROTEIN"/>
    <property type="match status" value="1"/>
</dbReference>
<dbReference type="Pfam" id="PF15890">
    <property type="entry name" value="Peptidase_Mx1"/>
    <property type="match status" value="1"/>
</dbReference>
<accession>L1NA73</accession>
<dbReference type="EMBL" id="AMEQ01000040">
    <property type="protein sequence ID" value="EKY00175.1"/>
    <property type="molecule type" value="Genomic_DNA"/>
</dbReference>
<dbReference type="STRING" id="1127696.HMPREF9134_01505"/>
<dbReference type="AlphaFoldDB" id="L1NA73"/>
<dbReference type="eggNOG" id="ENOG5032VTF">
    <property type="taxonomic scope" value="Bacteria"/>
</dbReference>
<comment type="caution">
    <text evidence="2">The sequence shown here is derived from an EMBL/GenBank/DDBJ whole genome shotgun (WGS) entry which is preliminary data.</text>
</comment>
<keyword evidence="1" id="KW-0732">Signal</keyword>
<dbReference type="HOGENOM" id="CLU_048099_1_0_10"/>
<evidence type="ECO:0000313" key="3">
    <source>
        <dbReference type="Proteomes" id="UP000010408"/>
    </source>
</evidence>
<organism evidence="2 3">
    <name type="scientific">Porphyromonas catoniae F0037</name>
    <dbReference type="NCBI Taxonomy" id="1127696"/>
    <lineage>
        <taxon>Bacteria</taxon>
        <taxon>Pseudomonadati</taxon>
        <taxon>Bacteroidota</taxon>
        <taxon>Bacteroidia</taxon>
        <taxon>Bacteroidales</taxon>
        <taxon>Porphyromonadaceae</taxon>
        <taxon>Porphyromonas</taxon>
    </lineage>
</organism>
<reference evidence="2 3" key="1">
    <citation type="submission" date="2012-05" db="EMBL/GenBank/DDBJ databases">
        <authorList>
            <person name="Weinstock G."/>
            <person name="Sodergren E."/>
            <person name="Lobos E.A."/>
            <person name="Fulton L."/>
            <person name="Fulton R."/>
            <person name="Courtney L."/>
            <person name="Fronick C."/>
            <person name="O'Laughlin M."/>
            <person name="Godfrey J."/>
            <person name="Wilson R.M."/>
            <person name="Miner T."/>
            <person name="Farmer C."/>
            <person name="Delehaunty K."/>
            <person name="Cordes M."/>
            <person name="Minx P."/>
            <person name="Tomlinson C."/>
            <person name="Chen J."/>
            <person name="Wollam A."/>
            <person name="Pepin K.H."/>
            <person name="Bhonagiri V."/>
            <person name="Zhang X."/>
            <person name="Suruliraj S."/>
            <person name="Warren W."/>
            <person name="Mitreva M."/>
            <person name="Mardis E.R."/>
            <person name="Wilson R.K."/>
        </authorList>
    </citation>
    <scope>NUCLEOTIDE SEQUENCE [LARGE SCALE GENOMIC DNA]</scope>
    <source>
        <strain evidence="2 3">F0037</strain>
    </source>
</reference>
<name>L1NA73_9PORP</name>
<feature type="signal peptide" evidence="1">
    <location>
        <begin position="1"/>
        <end position="19"/>
    </location>
</feature>
<protein>
    <recommendedName>
        <fullName evidence="4">Lipoprotein</fullName>
    </recommendedName>
</protein>
<evidence type="ECO:0000313" key="2">
    <source>
        <dbReference type="EMBL" id="EKY00175.1"/>
    </source>
</evidence>
<dbReference type="RefSeq" id="WP_005467615.1">
    <property type="nucleotide sequence ID" value="NZ_KB291032.1"/>
</dbReference>
<sequence>MMKQSIYLTLSLALGLTLASCSGDKLSKESVLPPVSEQRSELDRWCQEHITRPYQAEVIYRWDRNHAERSTHTYPPRLEQVRPVLEALEATVLSLYRDKQFFTSSDFIPAHPLLRIYLYGGANRDGQGVDLLFNRKAPSIELYIYNVDSFSPTSQVEVYRLIRSAQHQIGRHLMTIHPYDHDRFLSLGPDRYSSTTEPFADAYRSYEKSGRLREGLGLNRYAYSRGFYSILGMLGAREDLAEMYSVTLTETPAAITQAEQDAAVPDDANGDEDAKRRYAEEAKVAHETFVQKRAFLSKYIEEAWRIPLQRLQLQSLQLMNQYLDKHHATQP</sequence>
<gene>
    <name evidence="2" type="ORF">HMPREF9134_01505</name>
</gene>
<dbReference type="InterPro" id="IPR030890">
    <property type="entry name" value="LP_HExxH_w_TonB"/>
</dbReference>
<evidence type="ECO:0000256" key="1">
    <source>
        <dbReference type="SAM" id="SignalP"/>
    </source>
</evidence>